<dbReference type="RefSeq" id="WP_013628983.1">
    <property type="nucleotide sequence ID" value="NC_015174.1"/>
</dbReference>
<dbReference type="AlphaFoldDB" id="F0SRU3"/>
<dbReference type="KEGG" id="pbs:Plabr_2659"/>
<keyword evidence="4 7" id="KW-0418">Kinase</keyword>
<organism evidence="7 8">
    <name type="scientific">Rubinisphaera brasiliensis (strain ATCC 49424 / DSM 5305 / JCM 21570 / IAM 15109 / NBRC 103401 / IFAM 1448)</name>
    <name type="common">Planctomyces brasiliensis</name>
    <dbReference type="NCBI Taxonomy" id="756272"/>
    <lineage>
        <taxon>Bacteria</taxon>
        <taxon>Pseudomonadati</taxon>
        <taxon>Planctomycetota</taxon>
        <taxon>Planctomycetia</taxon>
        <taxon>Planctomycetales</taxon>
        <taxon>Planctomycetaceae</taxon>
        <taxon>Rubinisphaera</taxon>
    </lineage>
</organism>
<proteinExistence type="predicted"/>
<dbReference type="InterPro" id="IPR011009">
    <property type="entry name" value="Kinase-like_dom_sf"/>
</dbReference>
<dbReference type="PROSITE" id="PS50011">
    <property type="entry name" value="PROTEIN_KINASE_DOM"/>
    <property type="match status" value="1"/>
</dbReference>
<evidence type="ECO:0000256" key="4">
    <source>
        <dbReference type="ARBA" id="ARBA00022777"/>
    </source>
</evidence>
<name>F0SRU3_RUBBR</name>
<keyword evidence="8" id="KW-1185">Reference proteome</keyword>
<dbReference type="SUPFAM" id="SSF56112">
    <property type="entry name" value="Protein kinase-like (PK-like)"/>
    <property type="match status" value="1"/>
</dbReference>
<dbReference type="PROSITE" id="PS00109">
    <property type="entry name" value="PROTEIN_KINASE_TYR"/>
    <property type="match status" value="1"/>
</dbReference>
<evidence type="ECO:0000256" key="3">
    <source>
        <dbReference type="ARBA" id="ARBA00022741"/>
    </source>
</evidence>
<keyword evidence="5" id="KW-0067">ATP-binding</keyword>
<evidence type="ECO:0000313" key="8">
    <source>
        <dbReference type="Proteomes" id="UP000006860"/>
    </source>
</evidence>
<dbReference type="Gene3D" id="1.10.510.10">
    <property type="entry name" value="Transferase(Phosphotransferase) domain 1"/>
    <property type="match status" value="1"/>
</dbReference>
<gene>
    <name evidence="7" type="ordered locus">Plabr_2659</name>
</gene>
<dbReference type="eggNOG" id="COG0515">
    <property type="taxonomic scope" value="Bacteria"/>
</dbReference>
<evidence type="ECO:0000259" key="6">
    <source>
        <dbReference type="PROSITE" id="PS50011"/>
    </source>
</evidence>
<dbReference type="GO" id="GO:0005524">
    <property type="term" value="F:ATP binding"/>
    <property type="evidence" value="ECO:0007669"/>
    <property type="project" value="UniProtKB-KW"/>
</dbReference>
<keyword evidence="3" id="KW-0547">Nucleotide-binding</keyword>
<dbReference type="Proteomes" id="UP000006860">
    <property type="component" value="Chromosome"/>
</dbReference>
<dbReference type="GO" id="GO:0004674">
    <property type="term" value="F:protein serine/threonine kinase activity"/>
    <property type="evidence" value="ECO:0007669"/>
    <property type="project" value="UniProtKB-KW"/>
</dbReference>
<feature type="domain" description="Protein kinase" evidence="6">
    <location>
        <begin position="76"/>
        <end position="337"/>
    </location>
</feature>
<sequence length="768" mass="84105">MHDPVSKDLIAKLEKYTGCRERDLIGCRRYVRQLSRDLPTFDSIWLDALVQARRLTPFQADRITSGQEESLLVGDYQLVSQLMQDRVHRRFLGRHAGTGATVLIEQHACPEGRREEVHVELTRLQQALQRIPAGFHVPAPLDFRIKGDLLFVVYRFERGLTVRELLVRRGRFPEDLVRVFTSQLMAGITALHEMGIGHGDLRANNVLVNRSGALVLLNAGLRHILTPQWTVQTELPFESYDTFAPEVVRSGQWSLSADEYSAGCLLWQMACGRPPLHSADSLLKLKVHLTRSIPDVREYAPDVDPATAEIIERLTRRNPAERSIHPDDFAGERRSRLSIRTDIRRFTGRTAPPLPMPSKPLRVPGVPGKLVAGVAIAAGLGLAGYGVGSFWNNQDPAAATANVAESEPDTNNVDVEDATTETDTELVAAQPASLKKGPLEIPVPDGNGTVVLESGKRYVASDLIVRGSVQVRTTGDEAAVVEIRDQGWRIWADEVQLQNVSIAYQAPPENSTTENPAALVVCQSRTFSAERCLWLPFKGGLTGSEAANQTRCLAWRPITQSASAESSLRLQDCIFHPAGSSVMLGGLSDRIILNNCLKTSGGDFLELSQSAFATGPLQLTCEHLTLRSADSLIHVHCPAGQPEPEMLYQIQATNSVLNFSKNGSLLKLTGSENPAARVLELSVAGQILLINPDRPVAAWINSVSGQRETIRVRGQIEGVLPQAMTFAGDRTQTAAASELKDYRGPRWNSVAPGIQAARLPESDAGLIR</sequence>
<accession>F0SRU3</accession>
<keyword evidence="1 7" id="KW-0723">Serine/threonine-protein kinase</keyword>
<dbReference type="EMBL" id="CP002546">
    <property type="protein sequence ID" value="ADY60259.1"/>
    <property type="molecule type" value="Genomic_DNA"/>
</dbReference>
<evidence type="ECO:0000256" key="2">
    <source>
        <dbReference type="ARBA" id="ARBA00022679"/>
    </source>
</evidence>
<dbReference type="InterPro" id="IPR008266">
    <property type="entry name" value="Tyr_kinase_AS"/>
</dbReference>
<dbReference type="OrthoDB" id="207474at2"/>
<dbReference type="Pfam" id="PF00069">
    <property type="entry name" value="Pkinase"/>
    <property type="match status" value="1"/>
</dbReference>
<protein>
    <submittedName>
        <fullName evidence="7">Serine/threonine protein kinase</fullName>
    </submittedName>
</protein>
<evidence type="ECO:0000256" key="1">
    <source>
        <dbReference type="ARBA" id="ARBA00022527"/>
    </source>
</evidence>
<dbReference type="STRING" id="756272.Plabr_2659"/>
<dbReference type="SMART" id="SM00220">
    <property type="entry name" value="S_TKc"/>
    <property type="match status" value="1"/>
</dbReference>
<dbReference type="PANTHER" id="PTHR24351">
    <property type="entry name" value="RIBOSOMAL PROTEIN S6 KINASE"/>
    <property type="match status" value="1"/>
</dbReference>
<dbReference type="InterPro" id="IPR000719">
    <property type="entry name" value="Prot_kinase_dom"/>
</dbReference>
<evidence type="ECO:0000256" key="5">
    <source>
        <dbReference type="ARBA" id="ARBA00022840"/>
    </source>
</evidence>
<evidence type="ECO:0000313" key="7">
    <source>
        <dbReference type="EMBL" id="ADY60259.1"/>
    </source>
</evidence>
<keyword evidence="2" id="KW-0808">Transferase</keyword>
<reference evidence="8" key="1">
    <citation type="submission" date="2011-02" db="EMBL/GenBank/DDBJ databases">
        <title>The complete genome of Planctomyces brasiliensis DSM 5305.</title>
        <authorList>
            <person name="Lucas S."/>
            <person name="Copeland A."/>
            <person name="Lapidus A."/>
            <person name="Bruce D."/>
            <person name="Goodwin L."/>
            <person name="Pitluck S."/>
            <person name="Kyrpides N."/>
            <person name="Mavromatis K."/>
            <person name="Pagani I."/>
            <person name="Ivanova N."/>
            <person name="Ovchinnikova G."/>
            <person name="Lu M."/>
            <person name="Detter J.C."/>
            <person name="Han C."/>
            <person name="Land M."/>
            <person name="Hauser L."/>
            <person name="Markowitz V."/>
            <person name="Cheng J.-F."/>
            <person name="Hugenholtz P."/>
            <person name="Woyke T."/>
            <person name="Wu D."/>
            <person name="Tindall B."/>
            <person name="Pomrenke H.G."/>
            <person name="Brambilla E."/>
            <person name="Klenk H.-P."/>
            <person name="Eisen J.A."/>
        </authorList>
    </citation>
    <scope>NUCLEOTIDE SEQUENCE [LARGE SCALE GENOMIC DNA]</scope>
    <source>
        <strain evidence="8">ATCC 49424 / DSM 5305 / JCM 21570 / NBRC 103401 / IFAM 1448</strain>
    </source>
</reference>
<dbReference type="HOGENOM" id="CLU_351909_0_0_0"/>